<comment type="similarity">
    <text evidence="3 8">Belongs to the peptidase M17 family.</text>
</comment>
<feature type="binding site" evidence="8">
    <location>
        <position position="267"/>
    </location>
    <ligand>
        <name>Mn(2+)</name>
        <dbReference type="ChEBI" id="CHEBI:29035"/>
        <label>2</label>
    </ligand>
</feature>
<comment type="catalytic activity">
    <reaction evidence="1 8">
        <text>Release of an N-terminal amino acid, Xaa-|-Yaa-, in which Xaa is preferably Leu, but may be other amino acids including Pro although not Arg or Lys, and Yaa may be Pro. Amino acid amides and methyl esters are also readily hydrolyzed, but rates on arylamides are exceedingly low.</text>
        <dbReference type="EC" id="3.4.11.1"/>
    </reaction>
</comment>
<dbReference type="SUPFAM" id="SSF53187">
    <property type="entry name" value="Zn-dependent exopeptidases"/>
    <property type="match status" value="1"/>
</dbReference>
<feature type="binding site" evidence="8">
    <location>
        <position position="351"/>
    </location>
    <ligand>
        <name>Mn(2+)</name>
        <dbReference type="ChEBI" id="CHEBI:29035"/>
        <label>1</label>
    </ligand>
</feature>
<dbReference type="NCBIfam" id="NF002077">
    <property type="entry name" value="PRK00913.2-4"/>
    <property type="match status" value="1"/>
</dbReference>
<comment type="catalytic activity">
    <reaction evidence="2 8">
        <text>Release of an N-terminal amino acid, preferentially leucine, but not glutamic or aspartic acids.</text>
        <dbReference type="EC" id="3.4.11.10"/>
    </reaction>
</comment>
<dbReference type="EC" id="3.4.11.1" evidence="8"/>
<feature type="active site" evidence="8">
    <location>
        <position position="279"/>
    </location>
</feature>
<dbReference type="InterPro" id="IPR000819">
    <property type="entry name" value="Peptidase_M17_C"/>
</dbReference>
<dbReference type="InterPro" id="IPR043472">
    <property type="entry name" value="Macro_dom-like"/>
</dbReference>
<evidence type="ECO:0000256" key="6">
    <source>
        <dbReference type="ARBA" id="ARBA00022801"/>
    </source>
</evidence>
<comment type="cofactor">
    <cofactor evidence="8">
        <name>Mn(2+)</name>
        <dbReference type="ChEBI" id="CHEBI:29035"/>
    </cofactor>
    <text evidence="8">Binds 2 manganese ions per subunit.</text>
</comment>
<keyword evidence="8" id="KW-0479">Metal-binding</keyword>
<protein>
    <recommendedName>
        <fullName evidence="8">Probable cytosol aminopeptidase</fullName>
        <ecNumber evidence="8">3.4.11.1</ecNumber>
    </recommendedName>
    <alternativeName>
        <fullName evidence="8">Leucine aminopeptidase</fullName>
        <shortName evidence="8">LAP</shortName>
        <ecNumber evidence="8">3.4.11.10</ecNumber>
    </alternativeName>
    <alternativeName>
        <fullName evidence="8">Leucyl aminopeptidase</fullName>
    </alternativeName>
</protein>
<dbReference type="InterPro" id="IPR023042">
    <property type="entry name" value="Peptidase_M17_leu_NH2_pept"/>
</dbReference>
<dbReference type="GO" id="GO:0004177">
    <property type="term" value="F:aminopeptidase activity"/>
    <property type="evidence" value="ECO:0007669"/>
    <property type="project" value="UniProtKB-KW"/>
</dbReference>
<feature type="binding site" evidence="8">
    <location>
        <position position="351"/>
    </location>
    <ligand>
        <name>Mn(2+)</name>
        <dbReference type="ChEBI" id="CHEBI:29035"/>
        <label>2</label>
    </ligand>
</feature>
<feature type="binding site" evidence="8">
    <location>
        <position position="272"/>
    </location>
    <ligand>
        <name>Mn(2+)</name>
        <dbReference type="ChEBI" id="CHEBI:29035"/>
        <label>2</label>
    </ligand>
</feature>
<dbReference type="PANTHER" id="PTHR11963:SF23">
    <property type="entry name" value="CYTOSOL AMINOPEPTIDASE"/>
    <property type="match status" value="1"/>
</dbReference>
<evidence type="ECO:0000256" key="5">
    <source>
        <dbReference type="ARBA" id="ARBA00022670"/>
    </source>
</evidence>
<dbReference type="Pfam" id="PF00883">
    <property type="entry name" value="Peptidase_M17"/>
    <property type="match status" value="1"/>
</dbReference>
<comment type="subcellular location">
    <subcellularLocation>
        <location evidence="8">Cytoplasm</location>
    </subcellularLocation>
</comment>
<sequence length="496" mass="54319">MEVFIKSGSPEKQRTACVVVGVFEPRRLSPAARDIDRATDGYLTKLLRRGDLEGRQGQFLMLHNLPNILPDRVLLVGMGKERDLDDKRYRETVESLVKHLDGTGSMEAVVYFPELHVKGREIEWKVRAATESGALALYRFDQYKSKTEKPRRPLRRLTFCVPRRSDLREGQAAVDRGLAYANGVTLARDLANQPPNVATPVYMAEQAEALANEWNLGLTVLDEKQMQEQGMGAFLAVGQGSVNPPRLMAMEYQGGAKGDKPYVLVGKGISFDSGGISIKPAAAMDEMKYDMCGAAGVFGIMRAVAELQLPINVVGVAAAAENLPDANAYRPGDILTSMSGQTIEVINTDAEGRLVLADALSWIQRYDPRVVIDMATLTGACVVALGKNAAGLMGNNDRLVRELMDAGDESGERGWQLPLWDDYQEQLKSNFADMKNVGGREAGTITAGCFLSRFTEDYEWAHVDIAGVAWKSGDNKTATGHPVRMISQYLVERATG</sequence>
<dbReference type="InterPro" id="IPR011356">
    <property type="entry name" value="Leucine_aapep/pepB"/>
</dbReference>
<dbReference type="InterPro" id="IPR008283">
    <property type="entry name" value="Peptidase_M17_N"/>
</dbReference>
<organism evidence="10 11">
    <name type="scientific">Thiohalorhabdus methylotrophus</name>
    <dbReference type="NCBI Taxonomy" id="3242694"/>
    <lineage>
        <taxon>Bacteria</taxon>
        <taxon>Pseudomonadati</taxon>
        <taxon>Pseudomonadota</taxon>
        <taxon>Gammaproteobacteria</taxon>
        <taxon>Thiohalorhabdales</taxon>
        <taxon>Thiohalorhabdaceae</taxon>
        <taxon>Thiohalorhabdus</taxon>
    </lineage>
</organism>
<dbReference type="CDD" id="cd00433">
    <property type="entry name" value="Peptidase_M17"/>
    <property type="match status" value="1"/>
</dbReference>
<dbReference type="NCBIfam" id="NF002083">
    <property type="entry name" value="PRK00913.3-5"/>
    <property type="match status" value="1"/>
</dbReference>
<dbReference type="PRINTS" id="PR00481">
    <property type="entry name" value="LAMNOPPTDASE"/>
</dbReference>
<comment type="function">
    <text evidence="8">Presumably involved in the processing and regular turnover of intracellular proteins. Catalyzes the removal of unsubstituted N-terminal amino acids from various peptides.</text>
</comment>
<evidence type="ECO:0000259" key="9">
    <source>
        <dbReference type="PROSITE" id="PS00631"/>
    </source>
</evidence>
<dbReference type="NCBIfam" id="NF002074">
    <property type="entry name" value="PRK00913.1-4"/>
    <property type="match status" value="1"/>
</dbReference>
<keyword evidence="5 8" id="KW-0645">Protease</keyword>
<feature type="active site" evidence="8">
    <location>
        <position position="353"/>
    </location>
</feature>
<evidence type="ECO:0000256" key="1">
    <source>
        <dbReference type="ARBA" id="ARBA00000135"/>
    </source>
</evidence>
<comment type="caution">
    <text evidence="10">The sequence shown here is derived from an EMBL/GenBank/DDBJ whole genome shotgun (WGS) entry which is preliminary data.</text>
</comment>
<evidence type="ECO:0000256" key="8">
    <source>
        <dbReference type="HAMAP-Rule" id="MF_00181"/>
    </source>
</evidence>
<dbReference type="RefSeq" id="WP_373655599.1">
    <property type="nucleotide sequence ID" value="NZ_JBGUAW010000005.1"/>
</dbReference>
<keyword evidence="8" id="KW-0963">Cytoplasm</keyword>
<dbReference type="Gene3D" id="3.40.220.10">
    <property type="entry name" value="Leucine Aminopeptidase, subunit E, domain 1"/>
    <property type="match status" value="1"/>
</dbReference>
<dbReference type="Gene3D" id="3.40.630.10">
    <property type="entry name" value="Zn peptidases"/>
    <property type="match status" value="1"/>
</dbReference>
<feature type="binding site" evidence="8">
    <location>
        <position position="349"/>
    </location>
    <ligand>
        <name>Mn(2+)</name>
        <dbReference type="ChEBI" id="CHEBI:29035"/>
        <label>1</label>
    </ligand>
</feature>
<dbReference type="SUPFAM" id="SSF52949">
    <property type="entry name" value="Macro domain-like"/>
    <property type="match status" value="1"/>
</dbReference>
<evidence type="ECO:0000313" key="11">
    <source>
        <dbReference type="Proteomes" id="UP001575181"/>
    </source>
</evidence>
<evidence type="ECO:0000256" key="7">
    <source>
        <dbReference type="ARBA" id="ARBA00023211"/>
    </source>
</evidence>
<gene>
    <name evidence="8" type="primary">pepA</name>
    <name evidence="10" type="ORF">ACERLL_08240</name>
</gene>
<feature type="binding site" evidence="8">
    <location>
        <position position="290"/>
    </location>
    <ligand>
        <name>Mn(2+)</name>
        <dbReference type="ChEBI" id="CHEBI:29035"/>
        <label>2</label>
    </ligand>
</feature>
<proteinExistence type="inferred from homology"/>
<dbReference type="EMBL" id="JBGUAW010000005">
    <property type="protein sequence ID" value="MFA9460813.1"/>
    <property type="molecule type" value="Genomic_DNA"/>
</dbReference>
<evidence type="ECO:0000313" key="10">
    <source>
        <dbReference type="EMBL" id="MFA9460813.1"/>
    </source>
</evidence>
<dbReference type="EC" id="3.4.11.10" evidence="8"/>
<dbReference type="NCBIfam" id="NF002073">
    <property type="entry name" value="PRK00913.1-2"/>
    <property type="match status" value="1"/>
</dbReference>
<feature type="binding site" evidence="8">
    <location>
        <position position="272"/>
    </location>
    <ligand>
        <name>Mn(2+)</name>
        <dbReference type="ChEBI" id="CHEBI:29035"/>
        <label>1</label>
    </ligand>
</feature>
<dbReference type="Proteomes" id="UP001575181">
    <property type="component" value="Unassembled WGS sequence"/>
</dbReference>
<keyword evidence="11" id="KW-1185">Reference proteome</keyword>
<keyword evidence="4 8" id="KW-0031">Aminopeptidase</keyword>
<accession>A0ABV4TU17</accession>
<feature type="domain" description="Cytosol aminopeptidase" evidence="9">
    <location>
        <begin position="347"/>
        <end position="354"/>
    </location>
</feature>
<dbReference type="PROSITE" id="PS00631">
    <property type="entry name" value="CYTOSOL_AP"/>
    <property type="match status" value="1"/>
</dbReference>
<keyword evidence="7 8" id="KW-0464">Manganese</keyword>
<keyword evidence="6 8" id="KW-0378">Hydrolase</keyword>
<dbReference type="PANTHER" id="PTHR11963">
    <property type="entry name" value="LEUCINE AMINOPEPTIDASE-RELATED"/>
    <property type="match status" value="1"/>
</dbReference>
<dbReference type="Pfam" id="PF02789">
    <property type="entry name" value="Peptidase_M17_N"/>
    <property type="match status" value="1"/>
</dbReference>
<dbReference type="HAMAP" id="MF_00181">
    <property type="entry name" value="Cytosol_peptidase_M17"/>
    <property type="match status" value="1"/>
</dbReference>
<evidence type="ECO:0000256" key="4">
    <source>
        <dbReference type="ARBA" id="ARBA00022438"/>
    </source>
</evidence>
<reference evidence="10 11" key="1">
    <citation type="submission" date="2024-08" db="EMBL/GenBank/DDBJ databases">
        <title>Whole-genome sequencing of halo(alkali)philic microorganisms from hypersaline lakes.</title>
        <authorList>
            <person name="Sorokin D.Y."/>
            <person name="Merkel A.Y."/>
            <person name="Messina E."/>
            <person name="Yakimov M."/>
        </authorList>
    </citation>
    <scope>NUCLEOTIDE SEQUENCE [LARGE SCALE GENOMIC DNA]</scope>
    <source>
        <strain evidence="10 11">Cl-TMA</strain>
    </source>
</reference>
<evidence type="ECO:0000256" key="2">
    <source>
        <dbReference type="ARBA" id="ARBA00000967"/>
    </source>
</evidence>
<name>A0ABV4TU17_9GAMM</name>
<evidence type="ECO:0000256" key="3">
    <source>
        <dbReference type="ARBA" id="ARBA00009528"/>
    </source>
</evidence>